<evidence type="ECO:0000313" key="7">
    <source>
        <dbReference type="Proteomes" id="UP000002168"/>
    </source>
</evidence>
<dbReference type="SUPFAM" id="SSF46626">
    <property type="entry name" value="Cytochrome c"/>
    <property type="match status" value="2"/>
</dbReference>
<accession>B1KJN5</accession>
<feature type="domain" description="Cytochrome c" evidence="5">
    <location>
        <begin position="166"/>
        <end position="248"/>
    </location>
</feature>
<evidence type="ECO:0000256" key="4">
    <source>
        <dbReference type="PROSITE-ProRule" id="PRU00433"/>
    </source>
</evidence>
<dbReference type="InterPro" id="IPR036909">
    <property type="entry name" value="Cyt_c-like_dom_sf"/>
</dbReference>
<dbReference type="eggNOG" id="COG2010">
    <property type="taxonomic scope" value="Bacteria"/>
</dbReference>
<dbReference type="KEGG" id="swd:Swoo_1416"/>
<name>B1KJN5_SHEWM</name>
<keyword evidence="2 4" id="KW-0479">Metal-binding</keyword>
<evidence type="ECO:0000313" key="6">
    <source>
        <dbReference type="EMBL" id="ACA85708.1"/>
    </source>
</evidence>
<gene>
    <name evidence="6" type="ordered locus">Swoo_1416</name>
</gene>
<dbReference type="GO" id="GO:0020037">
    <property type="term" value="F:heme binding"/>
    <property type="evidence" value="ECO:0007669"/>
    <property type="project" value="InterPro"/>
</dbReference>
<dbReference type="InterPro" id="IPR009056">
    <property type="entry name" value="Cyt_c-like_dom"/>
</dbReference>
<dbReference type="PROSITE" id="PS51007">
    <property type="entry name" value="CYTC"/>
    <property type="match status" value="2"/>
</dbReference>
<dbReference type="EMBL" id="CP000961">
    <property type="protein sequence ID" value="ACA85708.1"/>
    <property type="molecule type" value="Genomic_DNA"/>
</dbReference>
<dbReference type="Proteomes" id="UP000002168">
    <property type="component" value="Chromosome"/>
</dbReference>
<keyword evidence="1 4" id="KW-0349">Heme</keyword>
<evidence type="ECO:0000256" key="1">
    <source>
        <dbReference type="ARBA" id="ARBA00022617"/>
    </source>
</evidence>
<dbReference type="AlphaFoldDB" id="B1KJN5"/>
<protein>
    <recommendedName>
        <fullName evidence="5">Cytochrome c domain-containing protein</fullName>
    </recommendedName>
</protein>
<keyword evidence="7" id="KW-1185">Reference proteome</keyword>
<dbReference type="GO" id="GO:0046872">
    <property type="term" value="F:metal ion binding"/>
    <property type="evidence" value="ECO:0007669"/>
    <property type="project" value="UniProtKB-KW"/>
</dbReference>
<keyword evidence="3 4" id="KW-0408">Iron</keyword>
<dbReference type="Gene3D" id="1.10.760.10">
    <property type="entry name" value="Cytochrome c-like domain"/>
    <property type="match status" value="2"/>
</dbReference>
<dbReference type="HOGENOM" id="CLU_1160005_0_0_6"/>
<evidence type="ECO:0000256" key="3">
    <source>
        <dbReference type="ARBA" id="ARBA00023004"/>
    </source>
</evidence>
<evidence type="ECO:0000259" key="5">
    <source>
        <dbReference type="PROSITE" id="PS51007"/>
    </source>
</evidence>
<proteinExistence type="predicted"/>
<feature type="domain" description="Cytochrome c" evidence="5">
    <location>
        <begin position="43"/>
        <end position="150"/>
    </location>
</feature>
<reference evidence="6 7" key="1">
    <citation type="submission" date="2008-02" db="EMBL/GenBank/DDBJ databases">
        <title>Complete sequence of Shewanella woodyi ATCC 51908.</title>
        <authorList>
            <consortium name="US DOE Joint Genome Institute"/>
            <person name="Copeland A."/>
            <person name="Lucas S."/>
            <person name="Lapidus A."/>
            <person name="Glavina del Rio T."/>
            <person name="Dalin E."/>
            <person name="Tice H."/>
            <person name="Bruce D."/>
            <person name="Goodwin L."/>
            <person name="Pitluck S."/>
            <person name="Sims D."/>
            <person name="Brettin T."/>
            <person name="Detter J.C."/>
            <person name="Han C."/>
            <person name="Kuske C.R."/>
            <person name="Schmutz J."/>
            <person name="Larimer F."/>
            <person name="Land M."/>
            <person name="Hauser L."/>
            <person name="Kyrpides N."/>
            <person name="Lykidis A."/>
            <person name="Zhao J.-S."/>
            <person name="Richardson P."/>
        </authorList>
    </citation>
    <scope>NUCLEOTIDE SEQUENCE [LARGE SCALE GENOMIC DNA]</scope>
    <source>
        <strain evidence="7">ATCC 51908 / MS32</strain>
    </source>
</reference>
<dbReference type="GO" id="GO:0009055">
    <property type="term" value="F:electron transfer activity"/>
    <property type="evidence" value="ECO:0007669"/>
    <property type="project" value="InterPro"/>
</dbReference>
<evidence type="ECO:0000256" key="2">
    <source>
        <dbReference type="ARBA" id="ARBA00022723"/>
    </source>
</evidence>
<dbReference type="STRING" id="392500.Swoo_1416"/>
<sequence precursor="true">MNNLIVFIGHVCPIDVEKNMKIQTLFLNTILILIPFSFSTLVSAQEEGKNLYEEACAACHSISDNSNITLSQRLKERAPTLFYAGNKFNPDWLENWLVNPKRLRPGGHFFLDNVIVTEDGDAIDESKLTEHIAVNAVQAKQLTEYLMAQTPKSDLIALESVTLGKANRALGEKDFHKFKGCGSCHQSEDGYGGVSAPELYSSMNRLQPAFISSYIRYPEKWDPKTLMPNRHLNESSIEKLLNYLNLITEQPE</sequence>
<organism evidence="6 7">
    <name type="scientific">Shewanella woodyi (strain ATCC 51908 / MS32)</name>
    <dbReference type="NCBI Taxonomy" id="392500"/>
    <lineage>
        <taxon>Bacteria</taxon>
        <taxon>Pseudomonadati</taxon>
        <taxon>Pseudomonadota</taxon>
        <taxon>Gammaproteobacteria</taxon>
        <taxon>Alteromonadales</taxon>
        <taxon>Shewanellaceae</taxon>
        <taxon>Shewanella</taxon>
    </lineage>
</organism>